<dbReference type="InterPro" id="IPR050527">
    <property type="entry name" value="Snail/Krueppel_Znf"/>
</dbReference>
<keyword evidence="1" id="KW-0479">Metal-binding</keyword>
<sequence length="275" mass="30649">MNISPYSHLEEFMLYAHSSDLCHDLELRHALANCFVALIGALLLDGGIESLRAGTARRSTPHRVVRDAEDEADMGLEAISRVESGGKRLALPKAVPTKSVVNGAVPAKHYLLQHLTNDDDPARRRRRQSIDEDRKVKPKREVKGRLSEESHNSMASIELAAAKIEAALLAGIVPKTEPGRQKCPKCGQLVLNLRKHMDLHSTIAKFLCEICDKAFTKRCNLKYHMNLHTGEKPYECGACGLRFACPSTLCTHRKHNRECGNSYQPGVRASVFKHR</sequence>
<dbReference type="VEuPathDB" id="VectorBase:CQUJHB014544"/>
<protein>
    <submittedName>
        <fullName evidence="10 11">Zinc finger protein</fullName>
    </submittedName>
</protein>
<reference evidence="11" key="2">
    <citation type="submission" date="2020-05" db="UniProtKB">
        <authorList>
            <consortium name="EnsemblMetazoa"/>
        </authorList>
    </citation>
    <scope>IDENTIFICATION</scope>
    <source>
        <strain evidence="11">JHB</strain>
    </source>
</reference>
<dbReference type="InParanoid" id="B0X7A1"/>
<dbReference type="EMBL" id="DS232444">
    <property type="protein sequence ID" value="EDS41851.1"/>
    <property type="molecule type" value="Genomic_DNA"/>
</dbReference>
<evidence type="ECO:0000256" key="7">
    <source>
        <dbReference type="PROSITE-ProRule" id="PRU00042"/>
    </source>
</evidence>
<dbReference type="GO" id="GO:0005634">
    <property type="term" value="C:nucleus"/>
    <property type="evidence" value="ECO:0007669"/>
    <property type="project" value="UniProtKB-ARBA"/>
</dbReference>
<evidence type="ECO:0000256" key="8">
    <source>
        <dbReference type="SAM" id="MobiDB-lite"/>
    </source>
</evidence>
<keyword evidence="3 7" id="KW-0863">Zinc-finger</keyword>
<dbReference type="eggNOG" id="KOG1817">
    <property type="taxonomic scope" value="Eukaryota"/>
</dbReference>
<evidence type="ECO:0000256" key="2">
    <source>
        <dbReference type="ARBA" id="ARBA00022737"/>
    </source>
</evidence>
<dbReference type="Gene3D" id="1.10.1520.10">
    <property type="entry name" value="Ribonuclease III domain"/>
    <property type="match status" value="1"/>
</dbReference>
<dbReference type="VEuPathDB" id="VectorBase:CPIJ015184"/>
<dbReference type="PROSITE" id="PS50157">
    <property type="entry name" value="ZINC_FINGER_C2H2_2"/>
    <property type="match status" value="1"/>
</dbReference>
<dbReference type="GO" id="GO:0006396">
    <property type="term" value="P:RNA processing"/>
    <property type="evidence" value="ECO:0007669"/>
    <property type="project" value="InterPro"/>
</dbReference>
<keyword evidence="2" id="KW-0677">Repeat</keyword>
<dbReference type="FunFam" id="3.30.160.60:FF:000446">
    <property type="entry name" value="Zinc finger protein"/>
    <property type="match status" value="2"/>
</dbReference>
<gene>
    <name evidence="11" type="primary">6048630</name>
    <name evidence="10" type="ORF">CpipJ_CPIJ015184</name>
</gene>
<dbReference type="GO" id="GO:0004525">
    <property type="term" value="F:ribonuclease III activity"/>
    <property type="evidence" value="ECO:0007669"/>
    <property type="project" value="InterPro"/>
</dbReference>
<name>B0X7A1_CULQU</name>
<dbReference type="InterPro" id="IPR036389">
    <property type="entry name" value="RNase_III_sf"/>
</dbReference>
<dbReference type="PANTHER" id="PTHR24388:SF104">
    <property type="entry name" value="AT-RICH BINDING PROTEIN-RELATED"/>
    <property type="match status" value="1"/>
</dbReference>
<dbReference type="AlphaFoldDB" id="B0X7A1"/>
<dbReference type="PROSITE" id="PS00028">
    <property type="entry name" value="ZINC_FINGER_C2H2_1"/>
    <property type="match status" value="1"/>
</dbReference>
<keyword evidence="4" id="KW-0862">Zinc</keyword>
<evidence type="ECO:0000256" key="5">
    <source>
        <dbReference type="ARBA" id="ARBA00023242"/>
    </source>
</evidence>
<evidence type="ECO:0000313" key="12">
    <source>
        <dbReference type="Proteomes" id="UP000002320"/>
    </source>
</evidence>
<evidence type="ECO:0000313" key="10">
    <source>
        <dbReference type="EMBL" id="EDS41851.1"/>
    </source>
</evidence>
<organism>
    <name type="scientific">Culex quinquefasciatus</name>
    <name type="common">Southern house mosquito</name>
    <name type="synonym">Culex pungens</name>
    <dbReference type="NCBI Taxonomy" id="7176"/>
    <lineage>
        <taxon>Eukaryota</taxon>
        <taxon>Metazoa</taxon>
        <taxon>Ecdysozoa</taxon>
        <taxon>Arthropoda</taxon>
        <taxon>Hexapoda</taxon>
        <taxon>Insecta</taxon>
        <taxon>Pterygota</taxon>
        <taxon>Neoptera</taxon>
        <taxon>Endopterygota</taxon>
        <taxon>Diptera</taxon>
        <taxon>Nematocera</taxon>
        <taxon>Culicoidea</taxon>
        <taxon>Culicidae</taxon>
        <taxon>Culicinae</taxon>
        <taxon>Culicini</taxon>
        <taxon>Culex</taxon>
        <taxon>Culex</taxon>
    </lineage>
</organism>
<feature type="domain" description="C2H2-type" evidence="9">
    <location>
        <begin position="206"/>
        <end position="233"/>
    </location>
</feature>
<evidence type="ECO:0000259" key="9">
    <source>
        <dbReference type="PROSITE" id="PS50157"/>
    </source>
</evidence>
<dbReference type="GO" id="GO:0008270">
    <property type="term" value="F:zinc ion binding"/>
    <property type="evidence" value="ECO:0007669"/>
    <property type="project" value="UniProtKB-KW"/>
</dbReference>
<dbReference type="InterPro" id="IPR036236">
    <property type="entry name" value="Znf_C2H2_sf"/>
</dbReference>
<dbReference type="Gene3D" id="3.30.160.60">
    <property type="entry name" value="Classic Zinc Finger"/>
    <property type="match status" value="2"/>
</dbReference>
<evidence type="ECO:0000313" key="11">
    <source>
        <dbReference type="EnsemblMetazoa" id="CPIJ015184-PA"/>
    </source>
</evidence>
<dbReference type="HOGENOM" id="CLU_1012852_0_0_1"/>
<dbReference type="KEGG" id="cqu:CpipJ_CPIJ015184"/>
<dbReference type="PANTHER" id="PTHR24388">
    <property type="entry name" value="ZINC FINGER PROTEIN"/>
    <property type="match status" value="1"/>
</dbReference>
<dbReference type="GO" id="GO:0000978">
    <property type="term" value="F:RNA polymerase II cis-regulatory region sequence-specific DNA binding"/>
    <property type="evidence" value="ECO:0007669"/>
    <property type="project" value="TreeGrafter"/>
</dbReference>
<evidence type="ECO:0000256" key="3">
    <source>
        <dbReference type="ARBA" id="ARBA00022771"/>
    </source>
</evidence>
<keyword evidence="5" id="KW-0539">Nucleus</keyword>
<reference evidence="10" key="1">
    <citation type="submission" date="2007-03" db="EMBL/GenBank/DDBJ databases">
        <title>Annotation of Culex pipiens quinquefasciatus.</title>
        <authorList>
            <consortium name="The Broad Institute Genome Sequencing Platform"/>
            <person name="Atkinson P.W."/>
            <person name="Hemingway J."/>
            <person name="Christensen B.M."/>
            <person name="Higgs S."/>
            <person name="Kodira C."/>
            <person name="Hannick L."/>
            <person name="Megy K."/>
            <person name="O'Leary S."/>
            <person name="Pearson M."/>
            <person name="Haas B.J."/>
            <person name="Mauceli E."/>
            <person name="Wortman J.R."/>
            <person name="Lee N.H."/>
            <person name="Guigo R."/>
            <person name="Stanke M."/>
            <person name="Alvarado L."/>
            <person name="Amedeo P."/>
            <person name="Antoine C.H."/>
            <person name="Arensburger P."/>
            <person name="Bidwell S.L."/>
            <person name="Crawford M."/>
            <person name="Camaro F."/>
            <person name="Devon K."/>
            <person name="Engels R."/>
            <person name="Hammond M."/>
            <person name="Howarth C."/>
            <person name="Koehrsen M."/>
            <person name="Lawson D."/>
            <person name="Montgomery P."/>
            <person name="Nene V."/>
            <person name="Nusbaum C."/>
            <person name="Puiu D."/>
            <person name="Romero-Severson J."/>
            <person name="Severson D.W."/>
            <person name="Shumway M."/>
            <person name="Sisk P."/>
            <person name="Stolte C."/>
            <person name="Zeng Q."/>
            <person name="Eisenstadt E."/>
            <person name="Fraser-Liggett C."/>
            <person name="Strausberg R."/>
            <person name="Galagan J."/>
            <person name="Birren B."/>
            <person name="Collins F.H."/>
        </authorList>
    </citation>
    <scope>NUCLEOTIDE SEQUENCE [LARGE SCALE GENOMIC DNA]</scope>
    <source>
        <strain evidence="10">JHB</strain>
    </source>
</reference>
<proteinExistence type="inferred from homology"/>
<dbReference type="Proteomes" id="UP000002320">
    <property type="component" value="Unassembled WGS sequence"/>
</dbReference>
<dbReference type="InterPro" id="IPR013087">
    <property type="entry name" value="Znf_C2H2_type"/>
</dbReference>
<comment type="similarity">
    <text evidence="6">Belongs to the snail C2H2-type zinc-finger protein family.</text>
</comment>
<dbReference type="SMART" id="SM00355">
    <property type="entry name" value="ZnF_C2H2"/>
    <property type="match status" value="3"/>
</dbReference>
<accession>B0X7A1</accession>
<keyword evidence="12" id="KW-1185">Reference proteome</keyword>
<dbReference type="STRING" id="7176.B0X7A1"/>
<dbReference type="GO" id="GO:0000981">
    <property type="term" value="F:DNA-binding transcription factor activity, RNA polymerase II-specific"/>
    <property type="evidence" value="ECO:0007669"/>
    <property type="project" value="TreeGrafter"/>
</dbReference>
<dbReference type="eggNOG" id="KOG1721">
    <property type="taxonomic scope" value="Eukaryota"/>
</dbReference>
<dbReference type="EnsemblMetazoa" id="CPIJ015184-RA">
    <property type="protein sequence ID" value="CPIJ015184-PA"/>
    <property type="gene ID" value="CPIJ015184"/>
</dbReference>
<dbReference type="SUPFAM" id="SSF57667">
    <property type="entry name" value="beta-beta-alpha zinc fingers"/>
    <property type="match status" value="1"/>
</dbReference>
<evidence type="ECO:0000256" key="1">
    <source>
        <dbReference type="ARBA" id="ARBA00022723"/>
    </source>
</evidence>
<evidence type="ECO:0000256" key="6">
    <source>
        <dbReference type="ARBA" id="ARBA00037948"/>
    </source>
</evidence>
<evidence type="ECO:0000256" key="4">
    <source>
        <dbReference type="ARBA" id="ARBA00022833"/>
    </source>
</evidence>
<feature type="region of interest" description="Disordered" evidence="8">
    <location>
        <begin position="117"/>
        <end position="149"/>
    </location>
</feature>
<dbReference type="OrthoDB" id="8117106at2759"/>